<feature type="domain" description="VOC" evidence="2">
    <location>
        <begin position="10"/>
        <end position="125"/>
    </location>
</feature>
<gene>
    <name evidence="3" type="ORF">FO441_05845</name>
</gene>
<dbReference type="RefSeq" id="WP_145287101.1">
    <property type="nucleotide sequence ID" value="NZ_VMSJ01000001.1"/>
</dbReference>
<dbReference type="AlphaFoldDB" id="A0A558AZX9"/>
<dbReference type="Gene3D" id="3.10.180.10">
    <property type="entry name" value="2,3-Dihydroxybiphenyl 1,2-Dioxygenase, domain 1"/>
    <property type="match status" value="2"/>
</dbReference>
<dbReference type="PROSITE" id="PS00934">
    <property type="entry name" value="GLYOXALASE_I_1"/>
    <property type="match status" value="1"/>
</dbReference>
<dbReference type="InterPro" id="IPR029068">
    <property type="entry name" value="Glyas_Bleomycin-R_OHBP_Dase"/>
</dbReference>
<evidence type="ECO:0000313" key="3">
    <source>
        <dbReference type="EMBL" id="TVT29794.1"/>
    </source>
</evidence>
<dbReference type="Proteomes" id="UP000315103">
    <property type="component" value="Unassembled WGS sequence"/>
</dbReference>
<proteinExistence type="predicted"/>
<dbReference type="Pfam" id="PF00903">
    <property type="entry name" value="Glyoxalase"/>
    <property type="match status" value="2"/>
</dbReference>
<dbReference type="GO" id="GO:0004462">
    <property type="term" value="F:lactoylglutathione lyase activity"/>
    <property type="evidence" value="ECO:0007669"/>
    <property type="project" value="InterPro"/>
</dbReference>
<keyword evidence="4" id="KW-1185">Reference proteome</keyword>
<reference evidence="3 4" key="1">
    <citation type="submission" date="2019-07" db="EMBL/GenBank/DDBJ databases">
        <title>Salinicoccus cyprini sp. nov., isolated from gastro-intestinal tract of mirror carp, Cyprinus carpio var. specularis, collected from Gobind Sagar Reservoir, Himachal Pradesh, India.</title>
        <authorList>
            <person name="Talwar C."/>
            <person name="Singh A.K."/>
            <person name="Lal R."/>
            <person name="Negi R.K."/>
        </authorList>
    </citation>
    <scope>NUCLEOTIDE SEQUENCE [LARGE SCALE GENOMIC DNA]</scope>
    <source>
        <strain evidence="3 4">CT19</strain>
    </source>
</reference>
<dbReference type="EMBL" id="VMSJ01000001">
    <property type="protein sequence ID" value="TVT29794.1"/>
    <property type="molecule type" value="Genomic_DNA"/>
</dbReference>
<keyword evidence="1" id="KW-0479">Metal-binding</keyword>
<accession>A0A558AZX9</accession>
<dbReference type="OrthoDB" id="9792626at2"/>
<dbReference type="PANTHER" id="PTHR43279">
    <property type="entry name" value="CATECHOL-2,3-DIOXYGENASE"/>
    <property type="match status" value="1"/>
</dbReference>
<organism evidence="3 4">
    <name type="scientific">Salinicoccus cyprini</name>
    <dbReference type="NCBI Taxonomy" id="2493691"/>
    <lineage>
        <taxon>Bacteria</taxon>
        <taxon>Bacillati</taxon>
        <taxon>Bacillota</taxon>
        <taxon>Bacilli</taxon>
        <taxon>Bacillales</taxon>
        <taxon>Staphylococcaceae</taxon>
        <taxon>Salinicoccus</taxon>
    </lineage>
</organism>
<dbReference type="PANTHER" id="PTHR43279:SF1">
    <property type="entry name" value="CATECHOL-2,3-DIOXYGENASE"/>
    <property type="match status" value="1"/>
</dbReference>
<name>A0A558AZX9_9STAP</name>
<feature type="domain" description="VOC" evidence="2">
    <location>
        <begin position="168"/>
        <end position="283"/>
    </location>
</feature>
<sequence>MNFHTPPLTYVSHVKINVSDMQAALNFYTGLLGFSILEQNGNEVHLTADGKTSFLSLTVPEHPIEKKKTTGLYHFAILLQNRSELAALLVHLLQNDLEVGAADHNVSEAIYVDDPDGNGIEFYCDRSPDQWTWARNHVVMTTDPLNFEDMATTMAPGQKWEKMPESAIMGHLHLHVSSLAPATNFYTECLGLSVVSHIHGKAVFMSTGKYHHHIAINVWNGTDAPQPEPGSVGLDTFTLSYPDQDALDAAVERLRKMKYEVSTADQMVTSIDPSGNRVIMAVS</sequence>
<evidence type="ECO:0000259" key="2">
    <source>
        <dbReference type="PROSITE" id="PS51819"/>
    </source>
</evidence>
<evidence type="ECO:0000313" key="4">
    <source>
        <dbReference type="Proteomes" id="UP000315103"/>
    </source>
</evidence>
<comment type="caution">
    <text evidence="3">The sequence shown here is derived from an EMBL/GenBank/DDBJ whole genome shotgun (WGS) entry which is preliminary data.</text>
</comment>
<dbReference type="PROSITE" id="PS51819">
    <property type="entry name" value="VOC"/>
    <property type="match status" value="2"/>
</dbReference>
<dbReference type="InterPro" id="IPR004360">
    <property type="entry name" value="Glyas_Fos-R_dOase_dom"/>
</dbReference>
<evidence type="ECO:0000256" key="1">
    <source>
        <dbReference type="ARBA" id="ARBA00022723"/>
    </source>
</evidence>
<dbReference type="InterPro" id="IPR018146">
    <property type="entry name" value="Glyoxalase_1_CS"/>
</dbReference>
<dbReference type="GO" id="GO:0046872">
    <property type="term" value="F:metal ion binding"/>
    <property type="evidence" value="ECO:0007669"/>
    <property type="project" value="UniProtKB-KW"/>
</dbReference>
<protein>
    <submittedName>
        <fullName evidence="3">VOC family protein</fullName>
    </submittedName>
</protein>
<dbReference type="InterPro" id="IPR037523">
    <property type="entry name" value="VOC_core"/>
</dbReference>
<dbReference type="SUPFAM" id="SSF54593">
    <property type="entry name" value="Glyoxalase/Bleomycin resistance protein/Dihydroxybiphenyl dioxygenase"/>
    <property type="match status" value="2"/>
</dbReference>